<reference evidence="1 2" key="1">
    <citation type="journal article" date="2018" name="Mol. Biol. Evol.">
        <title>Broad Genomic Sampling Reveals a Smut Pathogenic Ancestry of the Fungal Clade Ustilaginomycotina.</title>
        <authorList>
            <person name="Kijpornyongpan T."/>
            <person name="Mondo S.J."/>
            <person name="Barry K."/>
            <person name="Sandor L."/>
            <person name="Lee J."/>
            <person name="Lipzen A."/>
            <person name="Pangilinan J."/>
            <person name="LaButti K."/>
            <person name="Hainaut M."/>
            <person name="Henrissat B."/>
            <person name="Grigoriev I.V."/>
            <person name="Spatafora J.W."/>
            <person name="Aime M.C."/>
        </authorList>
    </citation>
    <scope>NUCLEOTIDE SEQUENCE [LARGE SCALE GENOMIC DNA]</scope>
    <source>
        <strain evidence="1 2">SA 807</strain>
    </source>
</reference>
<name>A0ACD0P2M7_9BASI</name>
<evidence type="ECO:0000313" key="2">
    <source>
        <dbReference type="Proteomes" id="UP000245626"/>
    </source>
</evidence>
<accession>A0ACD0P2M7</accession>
<evidence type="ECO:0000313" key="1">
    <source>
        <dbReference type="EMBL" id="PWN52294.1"/>
    </source>
</evidence>
<protein>
    <submittedName>
        <fullName evidence="1">Uncharacterized protein</fullName>
    </submittedName>
</protein>
<proteinExistence type="predicted"/>
<organism evidence="1 2">
    <name type="scientific">Violaceomyces palustris</name>
    <dbReference type="NCBI Taxonomy" id="1673888"/>
    <lineage>
        <taxon>Eukaryota</taxon>
        <taxon>Fungi</taxon>
        <taxon>Dikarya</taxon>
        <taxon>Basidiomycota</taxon>
        <taxon>Ustilaginomycotina</taxon>
        <taxon>Ustilaginomycetes</taxon>
        <taxon>Violaceomycetales</taxon>
        <taxon>Violaceomycetaceae</taxon>
        <taxon>Violaceomyces</taxon>
    </lineage>
</organism>
<dbReference type="EMBL" id="KZ819786">
    <property type="protein sequence ID" value="PWN52294.1"/>
    <property type="molecule type" value="Genomic_DNA"/>
</dbReference>
<dbReference type="Proteomes" id="UP000245626">
    <property type="component" value="Unassembled WGS sequence"/>
</dbReference>
<keyword evidence="2" id="KW-1185">Reference proteome</keyword>
<sequence>MEAESISLDFTFVDVHFFPFPFSPTGSISPCPHLALVDKSCQHIHLSQSYAARDVESDDDMEADARSVFIEEQRRYVKFTSSFRPNKGLKQL</sequence>
<gene>
    <name evidence="1" type="ORF">IE53DRAFT_385298</name>
</gene>